<keyword evidence="3" id="KW-1185">Reference proteome</keyword>
<dbReference type="InterPro" id="IPR013217">
    <property type="entry name" value="Methyltransf_12"/>
</dbReference>
<dbReference type="CDD" id="cd02440">
    <property type="entry name" value="AdoMet_MTases"/>
    <property type="match status" value="1"/>
</dbReference>
<dbReference type="STRING" id="1176198.SAMN05444716_11319"/>
<dbReference type="InterPro" id="IPR029063">
    <property type="entry name" value="SAM-dependent_MTases_sf"/>
</dbReference>
<evidence type="ECO:0000313" key="3">
    <source>
        <dbReference type="Proteomes" id="UP000198873"/>
    </source>
</evidence>
<gene>
    <name evidence="2" type="ORF">SAMN05444716_11319</name>
</gene>
<dbReference type="Gene3D" id="3.40.50.150">
    <property type="entry name" value="Vaccinia Virus protein VP39"/>
    <property type="match status" value="1"/>
</dbReference>
<proteinExistence type="predicted"/>
<evidence type="ECO:0000259" key="1">
    <source>
        <dbReference type="Pfam" id="PF08242"/>
    </source>
</evidence>
<dbReference type="SUPFAM" id="SSF53335">
    <property type="entry name" value="S-adenosyl-L-methionine-dependent methyltransferases"/>
    <property type="match status" value="1"/>
</dbReference>
<dbReference type="AlphaFoldDB" id="A0A1I6W5J8"/>
<name>A0A1I6W5J8_9ACTN</name>
<dbReference type="GO" id="GO:0008168">
    <property type="term" value="F:methyltransferase activity"/>
    <property type="evidence" value="ECO:0007669"/>
    <property type="project" value="UniProtKB-KW"/>
</dbReference>
<dbReference type="EMBL" id="FPAB01000013">
    <property type="protein sequence ID" value="SFT21258.1"/>
    <property type="molecule type" value="Genomic_DNA"/>
</dbReference>
<dbReference type="RefSeq" id="WP_019431528.1">
    <property type="nucleotide sequence ID" value="NZ_CP054938.1"/>
</dbReference>
<dbReference type="GO" id="GO:0032259">
    <property type="term" value="P:methylation"/>
    <property type="evidence" value="ECO:0007669"/>
    <property type="project" value="UniProtKB-KW"/>
</dbReference>
<dbReference type="PANTHER" id="PTHR43464">
    <property type="entry name" value="METHYLTRANSFERASE"/>
    <property type="match status" value="1"/>
</dbReference>
<protein>
    <submittedName>
        <fullName evidence="2">Methyltransferase domain-containing protein</fullName>
    </submittedName>
</protein>
<accession>A0A1I6W5J8</accession>
<dbReference type="Pfam" id="PF08242">
    <property type="entry name" value="Methyltransf_12"/>
    <property type="match status" value="1"/>
</dbReference>
<feature type="domain" description="Methyltransferase type 12" evidence="1">
    <location>
        <begin position="44"/>
        <end position="139"/>
    </location>
</feature>
<reference evidence="3" key="1">
    <citation type="submission" date="2016-10" db="EMBL/GenBank/DDBJ databases">
        <authorList>
            <person name="Varghese N."/>
            <person name="Submissions S."/>
        </authorList>
    </citation>
    <scope>NUCLEOTIDE SEQUENCE [LARGE SCALE GENOMIC DNA]</scope>
    <source>
        <strain evidence="3">CGMCC 4.7047</strain>
    </source>
</reference>
<dbReference type="Proteomes" id="UP000198873">
    <property type="component" value="Unassembled WGS sequence"/>
</dbReference>
<keyword evidence="2" id="KW-0808">Transferase</keyword>
<evidence type="ECO:0000313" key="2">
    <source>
        <dbReference type="EMBL" id="SFT21258.1"/>
    </source>
</evidence>
<keyword evidence="2" id="KW-0489">Methyltransferase</keyword>
<organism evidence="2 3">
    <name type="scientific">Streptomyces harbinensis</name>
    <dbReference type="NCBI Taxonomy" id="1176198"/>
    <lineage>
        <taxon>Bacteria</taxon>
        <taxon>Bacillati</taxon>
        <taxon>Actinomycetota</taxon>
        <taxon>Actinomycetes</taxon>
        <taxon>Kitasatosporales</taxon>
        <taxon>Streptomycetaceae</taxon>
        <taxon>Streptomyces</taxon>
    </lineage>
</organism>
<sequence>MQPYNRHLITHARHPIAAPLHPHSVLDLIERAVGDDDAARPRILDLGCGEGAWLLEVLAHFPGARAVGVDIDGGGLARAAEQAEALGVADRLELHEMPAADYRAAEPFDVVLNVGATHAFGGLLPTLEAARAHLAPGGRALIGDGFWEREPTPAVLEILGESPDAYADLAGTVDRITGAGWTPVYGHTSTLDEWDDYEWSWTGSLAEWALDHPDHPRAGEAAETAAAHRTAWLHGYRGTLGFVTLVLRRTA</sequence>